<dbReference type="Proteomes" id="UP001218188">
    <property type="component" value="Unassembled WGS sequence"/>
</dbReference>
<feature type="transmembrane region" description="Helical" evidence="1">
    <location>
        <begin position="56"/>
        <end position="79"/>
    </location>
</feature>
<feature type="transmembrane region" description="Helical" evidence="1">
    <location>
        <begin position="218"/>
        <end position="239"/>
    </location>
</feature>
<keyword evidence="1" id="KW-0812">Transmembrane</keyword>
<gene>
    <name evidence="2" type="ORF">C8F04DRAFT_1240507</name>
</gene>
<protein>
    <submittedName>
        <fullName evidence="2">Uncharacterized protein</fullName>
    </submittedName>
</protein>
<feature type="transmembrane region" description="Helical" evidence="1">
    <location>
        <begin position="149"/>
        <end position="169"/>
    </location>
</feature>
<reference evidence="2" key="1">
    <citation type="submission" date="2023-03" db="EMBL/GenBank/DDBJ databases">
        <title>Massive genome expansion in bonnet fungi (Mycena s.s.) driven by repeated elements and novel gene families across ecological guilds.</title>
        <authorList>
            <consortium name="Lawrence Berkeley National Laboratory"/>
            <person name="Harder C.B."/>
            <person name="Miyauchi S."/>
            <person name="Viragh M."/>
            <person name="Kuo A."/>
            <person name="Thoen E."/>
            <person name="Andreopoulos B."/>
            <person name="Lu D."/>
            <person name="Skrede I."/>
            <person name="Drula E."/>
            <person name="Henrissat B."/>
            <person name="Morin E."/>
            <person name="Kohler A."/>
            <person name="Barry K."/>
            <person name="LaButti K."/>
            <person name="Morin E."/>
            <person name="Salamov A."/>
            <person name="Lipzen A."/>
            <person name="Mereny Z."/>
            <person name="Hegedus B."/>
            <person name="Baldrian P."/>
            <person name="Stursova M."/>
            <person name="Weitz H."/>
            <person name="Taylor A."/>
            <person name="Grigoriev I.V."/>
            <person name="Nagy L.G."/>
            <person name="Martin F."/>
            <person name="Kauserud H."/>
        </authorList>
    </citation>
    <scope>NUCLEOTIDE SEQUENCE</scope>
    <source>
        <strain evidence="2">CBHHK200</strain>
    </source>
</reference>
<comment type="caution">
    <text evidence="2">The sequence shown here is derived from an EMBL/GenBank/DDBJ whole genome shotgun (WGS) entry which is preliminary data.</text>
</comment>
<feature type="transmembrane region" description="Helical" evidence="1">
    <location>
        <begin position="20"/>
        <end position="44"/>
    </location>
</feature>
<organism evidence="2 3">
    <name type="scientific">Mycena alexandri</name>
    <dbReference type="NCBI Taxonomy" id="1745969"/>
    <lineage>
        <taxon>Eukaryota</taxon>
        <taxon>Fungi</taxon>
        <taxon>Dikarya</taxon>
        <taxon>Basidiomycota</taxon>
        <taxon>Agaricomycotina</taxon>
        <taxon>Agaricomycetes</taxon>
        <taxon>Agaricomycetidae</taxon>
        <taxon>Agaricales</taxon>
        <taxon>Marasmiineae</taxon>
        <taxon>Mycenaceae</taxon>
        <taxon>Mycena</taxon>
    </lineage>
</organism>
<accession>A0AAD6S977</accession>
<evidence type="ECO:0000313" key="2">
    <source>
        <dbReference type="EMBL" id="KAJ7022967.1"/>
    </source>
</evidence>
<evidence type="ECO:0000256" key="1">
    <source>
        <dbReference type="SAM" id="Phobius"/>
    </source>
</evidence>
<feature type="transmembrane region" description="Helical" evidence="1">
    <location>
        <begin position="190"/>
        <end position="212"/>
    </location>
</feature>
<proteinExistence type="predicted"/>
<name>A0AAD6S977_9AGAR</name>
<keyword evidence="3" id="KW-1185">Reference proteome</keyword>
<dbReference type="EMBL" id="JARJCM010000199">
    <property type="protein sequence ID" value="KAJ7022967.1"/>
    <property type="molecule type" value="Genomic_DNA"/>
</dbReference>
<evidence type="ECO:0000313" key="3">
    <source>
        <dbReference type="Proteomes" id="UP001218188"/>
    </source>
</evidence>
<sequence>MNYVVESSIFKAASSQMILFGVNACVKLVCYGIYGSLFVLAIHILARRKAAGNKLLVLYTCTMAIFGTAQVVICLMQTAQIVRLVIVLVEEDTATSDVTNPNLLRLEAAAASLALAQQLVFASNNTGVGCAVNTTNPNSAFYVLRHAPFVLGAITNLTLVILTGGRIWWIRRDALRVGIADGLLSHYNAAIAMILESGALYAMLATALAITPPTGTDYTFVLQGIAIHVINIAPTMMVVRVGLGHNLQDIVENRRCDWPLTPLRGQLSSLQTPNIRSEDNGPFRAKMVV</sequence>
<dbReference type="AlphaFoldDB" id="A0AAD6S977"/>
<keyword evidence="1" id="KW-0472">Membrane</keyword>
<keyword evidence="1" id="KW-1133">Transmembrane helix</keyword>